<evidence type="ECO:0000313" key="2">
    <source>
        <dbReference type="Proteomes" id="UP000253273"/>
    </source>
</evidence>
<protein>
    <submittedName>
        <fullName evidence="1">Uncharacterized protein</fullName>
    </submittedName>
</protein>
<accession>A0A345E4V1</accession>
<sequence length="353" mass="39661">MTNYPSESSLVVNATQQQLSQSPFTAGVAIAPSQREEAEGGYDIAFDTASRLELQYKAVYSEINDRTFRRGHTVNAVKFAFDGAQAKTLLGRQTGPGTAFYALPVVTDVSGLGDVLETTVFLDVVGLWNLPKPPSDFGEYTAFWVPVNNGTPTFSEVYLKDGEVSRYSKPRAYDRIDQQYLYTWSEFKRLTSASMTGVPVRTGGKSQATAGYQELVSFEHQLLDSQLREMILDDQLPEEVDDQDFIAPVIREIGQRSIEVGERIVEDRPERTELPPEVGELLNEHRYLLDPEFDTERQQEAVEAALVSWSDEEEMEIDYAGLDPRQGSRHRQYRFLTSGEETDEVLTVPIGFA</sequence>
<keyword evidence="2" id="KW-1185">Reference proteome</keyword>
<dbReference type="AlphaFoldDB" id="A0A345E4V1"/>
<dbReference type="RefSeq" id="WP_114586355.1">
    <property type="nucleotide sequence ID" value="NZ_CP031150.1"/>
</dbReference>
<dbReference type="KEGG" id="haj:DU500_12765"/>
<dbReference type="OrthoDB" id="345952at2157"/>
<gene>
    <name evidence="1" type="ORF">DU500_12765</name>
</gene>
<dbReference type="EMBL" id="CP031150">
    <property type="protein sequence ID" value="AXG07223.1"/>
    <property type="molecule type" value="Genomic_DNA"/>
</dbReference>
<reference evidence="1 2" key="1">
    <citation type="submission" date="2018-07" db="EMBL/GenBank/DDBJ databases">
        <title>Genome sequences of Haloplanus sp. CBA1113.</title>
        <authorList>
            <person name="Kim Y.B."/>
            <person name="Roh S.W."/>
        </authorList>
    </citation>
    <scope>NUCLEOTIDE SEQUENCE [LARGE SCALE GENOMIC DNA]</scope>
    <source>
        <strain evidence="1 2">CBA1113</strain>
    </source>
</reference>
<proteinExistence type="predicted"/>
<dbReference type="Proteomes" id="UP000253273">
    <property type="component" value="Chromosome"/>
</dbReference>
<evidence type="ECO:0000313" key="1">
    <source>
        <dbReference type="EMBL" id="AXG07223.1"/>
    </source>
</evidence>
<organism evidence="1 2">
    <name type="scientific">Haloplanus rubicundus</name>
    <dbReference type="NCBI Taxonomy" id="1547898"/>
    <lineage>
        <taxon>Archaea</taxon>
        <taxon>Methanobacteriati</taxon>
        <taxon>Methanobacteriota</taxon>
        <taxon>Stenosarchaea group</taxon>
        <taxon>Halobacteria</taxon>
        <taxon>Halobacteriales</taxon>
        <taxon>Haloferacaceae</taxon>
        <taxon>Haloplanus</taxon>
    </lineage>
</organism>
<name>A0A345E4V1_9EURY</name>
<dbReference type="GeneID" id="37284272"/>